<dbReference type="InterPro" id="IPR011009">
    <property type="entry name" value="Kinase-like_dom_sf"/>
</dbReference>
<evidence type="ECO:0000259" key="2">
    <source>
        <dbReference type="PROSITE" id="PS51189"/>
    </source>
</evidence>
<feature type="region of interest" description="Disordered" evidence="1">
    <location>
        <begin position="3606"/>
        <end position="3636"/>
    </location>
</feature>
<feature type="region of interest" description="Disordered" evidence="1">
    <location>
        <begin position="2899"/>
        <end position="2983"/>
    </location>
</feature>
<feature type="compositionally biased region" description="Basic and acidic residues" evidence="1">
    <location>
        <begin position="2908"/>
        <end position="2927"/>
    </location>
</feature>
<dbReference type="Gene3D" id="3.30.1010.10">
    <property type="entry name" value="Phosphatidylinositol 3-kinase Catalytic Subunit, Chain A, domain 4"/>
    <property type="match status" value="1"/>
</dbReference>
<feature type="region of interest" description="Disordered" evidence="1">
    <location>
        <begin position="3541"/>
        <end position="3565"/>
    </location>
</feature>
<dbReference type="SUPFAM" id="SSF48371">
    <property type="entry name" value="ARM repeat"/>
    <property type="match status" value="1"/>
</dbReference>
<dbReference type="PANTHER" id="PTHR37079:SF4">
    <property type="entry name" value="SERINE_THREONINE-PROTEIN KINASE ATM"/>
    <property type="match status" value="1"/>
</dbReference>
<feature type="region of interest" description="Disordered" evidence="1">
    <location>
        <begin position="1808"/>
        <end position="1831"/>
    </location>
</feature>
<dbReference type="Pfam" id="PF02259">
    <property type="entry name" value="FAT"/>
    <property type="match status" value="1"/>
</dbReference>
<dbReference type="SUPFAM" id="SSF56112">
    <property type="entry name" value="Protein kinase-like (PK-like)"/>
    <property type="match status" value="1"/>
</dbReference>
<name>A0A176VBU2_MARPO</name>
<gene>
    <name evidence="3" type="ORF">AXG93_1783s1070</name>
</gene>
<dbReference type="Proteomes" id="UP000077202">
    <property type="component" value="Unassembled WGS sequence"/>
</dbReference>
<feature type="region of interest" description="Disordered" evidence="1">
    <location>
        <begin position="3208"/>
        <end position="3228"/>
    </location>
</feature>
<dbReference type="Pfam" id="PF11640">
    <property type="entry name" value="TAN"/>
    <property type="match status" value="1"/>
</dbReference>
<dbReference type="InterPro" id="IPR021668">
    <property type="entry name" value="TAN"/>
</dbReference>
<evidence type="ECO:0000313" key="4">
    <source>
        <dbReference type="Proteomes" id="UP000077202"/>
    </source>
</evidence>
<dbReference type="GO" id="GO:0004674">
    <property type="term" value="F:protein serine/threonine kinase activity"/>
    <property type="evidence" value="ECO:0007669"/>
    <property type="project" value="InterPro"/>
</dbReference>
<feature type="region of interest" description="Disordered" evidence="1">
    <location>
        <begin position="3467"/>
        <end position="3496"/>
    </location>
</feature>
<dbReference type="InterPro" id="IPR016024">
    <property type="entry name" value="ARM-type_fold"/>
</dbReference>
<feature type="compositionally biased region" description="Basic and acidic residues" evidence="1">
    <location>
        <begin position="3551"/>
        <end position="3565"/>
    </location>
</feature>
<dbReference type="InterPro" id="IPR057445">
    <property type="entry name" value="ATM_TPR"/>
</dbReference>
<comment type="caution">
    <text evidence="3">The sequence shown here is derived from an EMBL/GenBank/DDBJ whole genome shotgun (WGS) entry which is preliminary data.</text>
</comment>
<feature type="domain" description="FAT" evidence="2">
    <location>
        <begin position="1860"/>
        <end position="2536"/>
    </location>
</feature>
<dbReference type="PANTHER" id="PTHR37079">
    <property type="entry name" value="SERINE/THREONINE-PROTEIN KINASE ATM"/>
    <property type="match status" value="1"/>
</dbReference>
<dbReference type="GO" id="GO:0006974">
    <property type="term" value="P:DNA damage response"/>
    <property type="evidence" value="ECO:0007669"/>
    <property type="project" value="InterPro"/>
</dbReference>
<dbReference type="PROSITE" id="PS51189">
    <property type="entry name" value="FAT"/>
    <property type="match status" value="1"/>
</dbReference>
<feature type="region of interest" description="Disordered" evidence="1">
    <location>
        <begin position="3094"/>
        <end position="3164"/>
    </location>
</feature>
<feature type="region of interest" description="Disordered" evidence="1">
    <location>
        <begin position="3332"/>
        <end position="3381"/>
    </location>
</feature>
<feature type="region of interest" description="Disordered" evidence="1">
    <location>
        <begin position="3411"/>
        <end position="3453"/>
    </location>
</feature>
<keyword evidence="4" id="KW-1185">Reference proteome</keyword>
<feature type="compositionally biased region" description="Low complexity" evidence="1">
    <location>
        <begin position="3105"/>
        <end position="3116"/>
    </location>
</feature>
<proteinExistence type="predicted"/>
<dbReference type="InterPro" id="IPR038980">
    <property type="entry name" value="ATM_plant"/>
</dbReference>
<protein>
    <recommendedName>
        <fullName evidence="2">FAT domain-containing protein</fullName>
    </recommendedName>
</protein>
<dbReference type="InterPro" id="IPR014009">
    <property type="entry name" value="PIK_FAT"/>
</dbReference>
<dbReference type="Pfam" id="PF25360">
    <property type="entry name" value="TPR_ATM"/>
    <property type="match status" value="1"/>
</dbReference>
<reference evidence="3" key="1">
    <citation type="submission" date="2016-03" db="EMBL/GenBank/DDBJ databases">
        <title>Mechanisms controlling the formation of the plant cell surface in tip-growing cells are functionally conserved among land plants.</title>
        <authorList>
            <person name="Honkanen S."/>
            <person name="Jones V.A."/>
            <person name="Morieri G."/>
            <person name="Champion C."/>
            <person name="Hetherington A.J."/>
            <person name="Kelly S."/>
            <person name="Saint-Marcoux D."/>
            <person name="Proust H."/>
            <person name="Prescott H."/>
            <person name="Dolan L."/>
        </authorList>
    </citation>
    <scope>NUCLEOTIDE SEQUENCE [LARGE SCALE GENOMIC DNA]</scope>
    <source>
        <tissue evidence="3">Whole gametophyte</tissue>
    </source>
</reference>
<dbReference type="InterPro" id="IPR003151">
    <property type="entry name" value="PIK-rel_kinase_FAT"/>
</dbReference>
<feature type="compositionally biased region" description="Low complexity" evidence="1">
    <location>
        <begin position="3417"/>
        <end position="3440"/>
    </location>
</feature>
<sequence length="3695" mass="411122">MFGVSVHDVEELNNKLVSDKAKVREDGLKILQSYLHSTGETSLWTLLDEETARLDQHGRIRSSTWPGILHALCLCIENEVAASKRKVPKTALAKTLRSFVLKAEDTSRPGQNLSLLRKVKRLFQHVLEILQRVPSYVSDYNNILCQLLHVFEYRTRMGKKIYSDLLHFYMEKAKEISRTITTEVSLAKEEAFRNTSSLHSLLQHPPGDFPDVLLVNIVDDFIEIFMHLGDEGRIAKKLLASLNSFLLMNGLNIGAAAGNIHASIKTFMFRVWLTTRDRELKDGLVLYARIQLQLRYILDPDESHEVSNLLELVEKELDQSGVALSALYRLDVVREEKPSAVSRTLRSFLELASAVLYEAIISTQTRQLRDGKRRRKTDICTVIRDRLMDGKFLWSAAFCLLIRKFGAQLSADVILGWLEGLSSSLDSVDLPTARLDAFAFCSGSLGCIKATLENLEVLKFEVLQRVKAEIAWSSIWNSLLHSLPLLNNEQVMVEEAFRLLGVLAAQGVVPICSLPHEFWEIHRFDEVPSGNLLFFIAAFFGSTSSQIVANDVKIRGKLLDWCMSSLEAQDVHRTRYLFGEQISPKLLSAAVLALAFGVISGSSGARDTLQEMKKELSWPSLEANPYLEADDSDRGQEMELAALDRSHSVLVGTEDIASPQDQSIASKIQLPPSISDFLLGKTADHLLRHAVVASDVSQTYTLAQLLHLSSVLAICIEGVRCTTERRGQIPSEWSPEGALWLKLASILDRGVKHLYEISGSFTADSCALLAQRSTLTHLFSSSSLDTLQQYVSYAGSCTFVATGGVVSNPKGQGVSQPVLEKLLKAACKVFTVAKNVASVSDKAVNSANVVPITIDFEKPSQETVGGKRIVDLDLDVNTDTGLGGGGTMSDISSTQLTTRSLCTSIIRERNGDWRSNAVQFVAIIGKVLPDATCATLMDLLLDEEDPKVRKIQDLVPECLQSETTRCLVLMALDGLFNSLLGSEKRKLNCPLSGNMGAKGNFSFSEEVSTDIAELIEKVADMGLIFWSTRVKLLEVLSGFIVLDPNAAQVLIEKFLVLLHDSEYQVRLCLSRRVAVLFETWDGHDELLPDVCTSFGVKIATMSADHGFVAGETIRSPHQVAMAETALLSLGEIAISSEKVESNVVFMICAHLATNPQLRDFGCSIINKVANRLKYPNRWKYIEQLAGQLVTYWVMANIDVSALLEATSLSVPELVKQHFVSIFAGILPLHLGSSKGVQKRAAVALQVSMLTLADITEDERDELIQKQMVSIVCVLFGLCSAREKPVRPYFTKETVVTSVKTVVDGFMESEQVSQDDKLIDKMQIFRADRVFLFLLQLHQDLVSARHPRHRVHMLTSLRAMLEVLDLRLCVPSTCRYIILIILQSMEVEDLQRHCCETLAYLLDKLYSSGVEGCFRILGEQLQVIVSKLVSFCITLYRNGETPVEKMTSPHKLLAINGDPRTSSSSVIALLRKLTVGANESLHVYIKDLDPFPSMPCFEQMRTLQEELSFTYTLAEEFVQFVRRAPKLSTKDCVSSLKNLCDKLSTRRMELYDISQKNQKHEYWRCSPLVVDAVWRLIHLCERDDEMQLNDLAGEFLAAVGVGDPHAVVFHLPEKIHEYHTSLLHESPVSQMETRHIKDVSVDPELGLSDDLLKSIVLQLRSYLTDSDVGVIQLAYKTLKGVLSTERGQTVFLSMDTKEKTYLEMYSRGVNLRMAADMLDAAKRQSTETAIPLGDANLWETSGKTYDAWVCTLTYSLVEHTDDTILRLCQDMLLMKASLAELVFPHVFGNLAGKFCSSVEFCTHISNQLEKPETSGGSRLRRKSSTGSCQKIGSTDNNAVGQLEQGPLVWNKVYWLHIDYLATAKAAQQCAAYFTSVLYVEHWCEEKYGSLTLGPPDFSSDNELPAHLELLVRVYTRINEPDGIYGVVRSHKVCSQLLRYEHEGNWSKALENYDLLLRSSKTGRAGDKVDSFSEVFKLGAAVEKSFLPTSAVNQKWQLNKGLMKSLQQKGCSHVLDMYSSGVSQQEDGISMDAEFKEIQFEEAWRTGKWDYGVAVPISLKKTFDVTSHGGLSFHENLHSSFKSLREGDAEVFFSSLKRARQEIVGHIGHTSLESTQNVNPLIVKLQMLDCVSRAWKMRWTFNSPEQASLAERMSTDRNSSISGPLMPTTKQIESFDASWQENLKQMQAHYELAEPYIAIRKVLLELLGLHRCIPQHLLQFSSFARKAGRLNHAGSSIHELKLLCSYLHRSEDTDIYSISRSLISLQSLAGRVEEAKILWAEGQQEMAVNLAQHVLQQKTDERSLAPLLCLTGKWLAETRTSSSHTILDSYLKRAVELSSSEDCTRDQLETSRSCRTHYRLAHYADALYRNHQERLMSSEWQAALRLRHHKADPQEDPSKVREYSMKFVELHRQLTLDNEEAQRLQDDKNQFLILALTSYGSCLSISNKYDLRVVFRLVSLWFNLSSFEHVVEAMLDTVEKVQTYKFLPLVYQIASRLGSSKESQGATGFQAALTLLLEKMATDHPYHSLYQLFALANGDRIKEKQRGKNVFVVDMEKKRAAEELLDKLIAKQPELLLQIRKMIEIYIQLAELETTQKDANKKVPIPRNIRSVKELELVPVITASLPVEHSCGYSPESFVHFKGFTDGITVMNGINAPKCIDCLGSDGNKYRQLAKSGNDDMRQDAAKHVIELRCTNTDNGGGCGPGERPPSRLLREEEIRQWAAGGFSTRYREWSKMGVCLSKAGHGHSNCEEDGFCTPEAASEQYESPNPSGRYSYGLDTPRISADVGDLGALGSLFYKRGSRSRDTPHLNYVSPLEMFLGGVSGRNRVHHVNQMCTGDFSFASYLSSPLLKGFDVHAMEAVAKSYAESAAKAAARDAFVFLEENDVCLSFTSSPAKVLSEDTGDVDDDYAKSGESEDWEDPLRKSEDWDAQVSHSDNDRSRHGTPSNDRFDSVLNAVQARAKARRRQRRKSAAAAKEAGAKERVPRKMVRFQVPAESEEGCTDDDLRSCMESESEPVLAQAEADAQAQEEMQRAAFYAKGKGSGQQVDKFVDLRERSAHVGAAGLASLRLQEEDDDGDEFRGFSFAPGGMDGASGAATPLVGPCGRPATAARTSSAGGSGSGGESSADYYVPCSSLSSSSNQRDEGTALSSNDNDDEAMSPETTLKDEDCCGGACCDERQQHCLPAGETRDVRQQSDDFNFQGGSLEYGGEPQEFNFHGQSGSDAPSSLPLEKHEVSSDLPMPIPVGCVVVESRLPDGSRDTPQILELSDVELPEMSGNHSGFFTTRILHSGDSSPASEHTASDQEGSFTFPCLLVPTSSFSECSPFREPRGLWKDPPITDLRSSSRNHSYRSHPPPSSAPTASSSHVQVHLDISSPRSSCSDDLALPRCSFSFDVEPTVTKRAHEIVLPSLPPRSLPSSPGKFPSMPSRSSPLSPMQQSTAPYPPRSRRGMNKKLKFYSLERASFAAGAKRSKSPPTFVRRQRREDNDGDSSSDLFEIETMSGTNAMGSSRTPPSTPTKILKVSPAAAFDFNRLSNSIAQVSRSRSKRASSKDKPLPLAPSREKGRCLEKNRISDFHQESSSSLKGRAFLKLGLLRRSKFSSGRSQKADTDYFRSNETSGSEYLENKPPCQDPGNEMPPMRSYMDDEKMNPTANLACEWYCSSAQRRILGPDKRQLHTYHRRSCSEDRTFAVKN</sequence>
<dbReference type="EMBL" id="LVLJ01004075">
    <property type="protein sequence ID" value="OAE18378.1"/>
    <property type="molecule type" value="Genomic_DNA"/>
</dbReference>
<accession>A0A176VBU2</accession>
<evidence type="ECO:0000313" key="3">
    <source>
        <dbReference type="EMBL" id="OAE18378.1"/>
    </source>
</evidence>
<organism evidence="3 4">
    <name type="scientific">Marchantia polymorpha subsp. ruderalis</name>
    <dbReference type="NCBI Taxonomy" id="1480154"/>
    <lineage>
        <taxon>Eukaryota</taxon>
        <taxon>Viridiplantae</taxon>
        <taxon>Streptophyta</taxon>
        <taxon>Embryophyta</taxon>
        <taxon>Marchantiophyta</taxon>
        <taxon>Marchantiopsida</taxon>
        <taxon>Marchantiidae</taxon>
        <taxon>Marchantiales</taxon>
        <taxon>Marchantiaceae</taxon>
        <taxon>Marchantia</taxon>
    </lineage>
</organism>
<evidence type="ECO:0000256" key="1">
    <source>
        <dbReference type="SAM" id="MobiDB-lite"/>
    </source>
</evidence>
<feature type="compositionally biased region" description="Basic residues" evidence="1">
    <location>
        <begin position="2961"/>
        <end position="2971"/>
    </location>
</feature>